<comment type="caution">
    <text evidence="1">The sequence shown here is derived from an EMBL/GenBank/DDBJ whole genome shotgun (WGS) entry which is preliminary data.</text>
</comment>
<evidence type="ECO:0000313" key="2">
    <source>
        <dbReference type="Proteomes" id="UP001163324"/>
    </source>
</evidence>
<organism evidence="1 2">
    <name type="scientific">Trichothecium roseum</name>
    <dbReference type="NCBI Taxonomy" id="47278"/>
    <lineage>
        <taxon>Eukaryota</taxon>
        <taxon>Fungi</taxon>
        <taxon>Dikarya</taxon>
        <taxon>Ascomycota</taxon>
        <taxon>Pezizomycotina</taxon>
        <taxon>Sordariomycetes</taxon>
        <taxon>Hypocreomycetidae</taxon>
        <taxon>Hypocreales</taxon>
        <taxon>Hypocreales incertae sedis</taxon>
        <taxon>Trichothecium</taxon>
    </lineage>
</organism>
<name>A0ACC0URA2_9HYPO</name>
<protein>
    <submittedName>
        <fullName evidence="1">Uncharacterized protein</fullName>
    </submittedName>
</protein>
<accession>A0ACC0URA2</accession>
<sequence>MSDTSVNKEKPTEPPAPPPPPNGGLRAWLQVAGAFMLFYNSWGAINSFGVFQSYYKETLLPNHSASSISWIGTTQGFLLFVVGIFAGPIFDLGYMRTLISVGTFLVVFGLMMVSISTQYYQVFLAHGVVVGIGCGCIYLPSIAIVATYFTSRRALATGITAAGGSIGSVIYPVIFRRLIGPVGFGWTTRVLGFVALVGLSLPLLVMRTRLPPPGKTRRLFELGAFKEPSFVIFGFGLFFSLTGLYFPFFYLPSYFRTFLHSDADLSIYSVAILNAASLFGRITPGILADKIGSLNTLIPISFSAAVLAFAWIGIRDIPGTIVYACLYGFASGAIVSLPTTVVATTLSPHLGLVGTRMGMAFTFASLGLLIGNPIAGTLLDLQGDVVFWKAQIFSAVMVTMAMVCFSGLRVMKWKEGAAWKL</sequence>
<gene>
    <name evidence="1" type="ORF">N3K66_008348</name>
</gene>
<evidence type="ECO:0000313" key="1">
    <source>
        <dbReference type="EMBL" id="KAI9896176.1"/>
    </source>
</evidence>
<reference evidence="1" key="1">
    <citation type="submission" date="2022-10" db="EMBL/GenBank/DDBJ databases">
        <title>Complete Genome of Trichothecium roseum strain YXFP-22015, a Plant Pathogen Isolated from Citrus.</title>
        <authorList>
            <person name="Wang Y."/>
            <person name="Zhu L."/>
        </authorList>
    </citation>
    <scope>NUCLEOTIDE SEQUENCE</scope>
    <source>
        <strain evidence="1">YXFP-22015</strain>
    </source>
</reference>
<dbReference type="Proteomes" id="UP001163324">
    <property type="component" value="Chromosome 9"/>
</dbReference>
<dbReference type="EMBL" id="CM047948">
    <property type="protein sequence ID" value="KAI9896176.1"/>
    <property type="molecule type" value="Genomic_DNA"/>
</dbReference>
<keyword evidence="2" id="KW-1185">Reference proteome</keyword>
<proteinExistence type="predicted"/>